<feature type="chain" id="PRO_5003831505" evidence="2">
    <location>
        <begin position="20"/>
        <end position="655"/>
    </location>
</feature>
<proteinExistence type="predicted"/>
<feature type="signal peptide" evidence="2">
    <location>
        <begin position="1"/>
        <end position="19"/>
    </location>
</feature>
<sequence>MRFTALPLYAVLLGGLLSACGGSSSSSDSGTPPTDPGDGGETPTPTPTPVSTLRIGLLPDTQGGGDNVSMHPMKAVLDKEQELGVDIVIPVGDLTDHGTTREFEQWTSVAESYRDAGIEFLPLMGNHEDSYAYSVEWIENMKHYIPEDAVHMAGAQYLNYYVIRDNVMIILLKYYNLPIAFEWIKQEVAANEGKFDHLVIASHDGLIGAKYGETREMIVEGTKGDNALMDMWDDIRAFFARYDVLWVQGHEHMYQRSVVTAPIWVDPSSWTTADGNYRLPQYTQIMSGNASYKGYEFRYGERELVQRIVQQKMNTRSNGSPAYDANASVLTFQGDRVDYESWYVEHTIGSNEDGVKELADPQWKLMDRFSRTKNRCERLVYPNSIPEGTRPVMYLDASYISNDCTGDDGSVARMVAGTNNTFNRVESRTRDMGVTPGFSRAETVTDLMRLGYQFLFQYHQNWTPNLNGNNRLVPLNESEVEIPETTIDLKELVTMSWQQGNGETASDILIVSGTQNQTGTYSSAYGAVKDIESMVGLPGSQPDGTAKQPHTLPATASKDWDLATAVSDTYAITFDTAEGLDATSHILGWRTADGWQPIASSDCVVQQPFDGAFVNTPPTRPEACADAPLVGFDADHGRRWWAVLQQDAELALLQR</sequence>
<feature type="compositionally biased region" description="Low complexity" evidence="1">
    <location>
        <begin position="21"/>
        <end position="32"/>
    </location>
</feature>
<dbReference type="AlphaFoldDB" id="K0CFU9"/>
<evidence type="ECO:0000313" key="5">
    <source>
        <dbReference type="Proteomes" id="UP000006286"/>
    </source>
</evidence>
<gene>
    <name evidence="4" type="ordered locus">B5T_03251</name>
</gene>
<dbReference type="PATRIC" id="fig|930169.3.peg.3206"/>
<dbReference type="PROSITE" id="PS51257">
    <property type="entry name" value="PROKAR_LIPOPROTEIN"/>
    <property type="match status" value="1"/>
</dbReference>
<dbReference type="HOGENOM" id="CLU_418366_0_0_6"/>
<dbReference type="Gene3D" id="3.60.21.10">
    <property type="match status" value="1"/>
</dbReference>
<organism evidence="4 5">
    <name type="scientific">Alcanivorax dieselolei (strain DSM 16502 / CGMCC 1.3690 / MCCC 1A00001 / B-5)</name>
    <name type="common">Alloalcanivorax dieselolei</name>
    <dbReference type="NCBI Taxonomy" id="930169"/>
    <lineage>
        <taxon>Bacteria</taxon>
        <taxon>Pseudomonadati</taxon>
        <taxon>Pseudomonadota</taxon>
        <taxon>Gammaproteobacteria</taxon>
        <taxon>Oceanospirillales</taxon>
        <taxon>Alcanivoracaceae</taxon>
        <taxon>Alloalcanivorax</taxon>
    </lineage>
</organism>
<dbReference type="GO" id="GO:0016787">
    <property type="term" value="F:hydrolase activity"/>
    <property type="evidence" value="ECO:0007669"/>
    <property type="project" value="InterPro"/>
</dbReference>
<dbReference type="Pfam" id="PF00149">
    <property type="entry name" value="Metallophos"/>
    <property type="match status" value="1"/>
</dbReference>
<dbReference type="RefSeq" id="WP_014995580.1">
    <property type="nucleotide sequence ID" value="NC_018691.1"/>
</dbReference>
<dbReference type="eggNOG" id="COG1409">
    <property type="taxonomic scope" value="Bacteria"/>
</dbReference>
<dbReference type="Proteomes" id="UP000006286">
    <property type="component" value="Chromosome"/>
</dbReference>
<evidence type="ECO:0000259" key="3">
    <source>
        <dbReference type="Pfam" id="PF00149"/>
    </source>
</evidence>
<feature type="region of interest" description="Disordered" evidence="1">
    <location>
        <begin position="21"/>
        <end position="51"/>
    </location>
</feature>
<reference evidence="4 5" key="1">
    <citation type="journal article" date="2012" name="J. Bacteriol.">
        <title>Complete genome sequence of Alcanivorax dieselolei type strain B5.</title>
        <authorList>
            <person name="Lai Q."/>
            <person name="Li W."/>
            <person name="Shao Z."/>
        </authorList>
    </citation>
    <scope>NUCLEOTIDE SEQUENCE [LARGE SCALE GENOMIC DNA]</scope>
    <source>
        <strain evidence="5">DSM 16502 / CGMCC 1.3690 / B-5</strain>
    </source>
</reference>
<evidence type="ECO:0000313" key="4">
    <source>
        <dbReference type="EMBL" id="AFT71518.1"/>
    </source>
</evidence>
<dbReference type="EMBL" id="CP003466">
    <property type="protein sequence ID" value="AFT71518.1"/>
    <property type="molecule type" value="Genomic_DNA"/>
</dbReference>
<protein>
    <submittedName>
        <fullName evidence="4">Ser/Thr protein phosphatase family protein</fullName>
    </submittedName>
</protein>
<keyword evidence="5" id="KW-1185">Reference proteome</keyword>
<dbReference type="OrthoDB" id="5694840at2"/>
<name>K0CFU9_ALCDB</name>
<dbReference type="InterPro" id="IPR029052">
    <property type="entry name" value="Metallo-depent_PP-like"/>
</dbReference>
<keyword evidence="2" id="KW-0732">Signal</keyword>
<evidence type="ECO:0000256" key="1">
    <source>
        <dbReference type="SAM" id="MobiDB-lite"/>
    </source>
</evidence>
<accession>K0CFU9</accession>
<feature type="domain" description="Calcineurin-like phosphoesterase" evidence="3">
    <location>
        <begin position="54"/>
        <end position="254"/>
    </location>
</feature>
<dbReference type="STRING" id="930169.B5T_03251"/>
<dbReference type="SUPFAM" id="SSF56300">
    <property type="entry name" value="Metallo-dependent phosphatases"/>
    <property type="match status" value="1"/>
</dbReference>
<dbReference type="InterPro" id="IPR004843">
    <property type="entry name" value="Calcineurin-like_PHP"/>
</dbReference>
<evidence type="ECO:0000256" key="2">
    <source>
        <dbReference type="SAM" id="SignalP"/>
    </source>
</evidence>
<dbReference type="KEGG" id="adi:B5T_03251"/>